<feature type="transmembrane region" description="Helical" evidence="1">
    <location>
        <begin position="21"/>
        <end position="49"/>
    </location>
</feature>
<keyword evidence="1" id="KW-0472">Membrane</keyword>
<name>A0A6S6TXP0_9BACT</name>
<sequence>MKTRALKQVYYQKLKDGSNKMSLPILLSLAFAFMVFFVGGYVFMMLGIMRADQNDVASRKKQGYNKDIIPKKIVPNIKEEKEKTIEKAIEAK</sequence>
<evidence type="ECO:0000256" key="1">
    <source>
        <dbReference type="SAM" id="Phobius"/>
    </source>
</evidence>
<keyword evidence="1" id="KW-0812">Transmembrane</keyword>
<keyword evidence="1" id="KW-1133">Transmembrane helix</keyword>
<dbReference type="EMBL" id="CACVAU010000072">
    <property type="protein sequence ID" value="CAA6824165.1"/>
    <property type="molecule type" value="Genomic_DNA"/>
</dbReference>
<evidence type="ECO:0000313" key="2">
    <source>
        <dbReference type="EMBL" id="CAA6824165.1"/>
    </source>
</evidence>
<accession>A0A6S6TXP0</accession>
<dbReference type="AlphaFoldDB" id="A0A6S6TXP0"/>
<gene>
    <name evidence="2" type="ORF">HELGO_WM6201</name>
</gene>
<protein>
    <submittedName>
        <fullName evidence="2">Uncharacterized protein</fullName>
    </submittedName>
</protein>
<reference evidence="2" key="1">
    <citation type="submission" date="2020-01" db="EMBL/GenBank/DDBJ databases">
        <authorList>
            <person name="Meier V. D."/>
            <person name="Meier V D."/>
        </authorList>
    </citation>
    <scope>NUCLEOTIDE SEQUENCE</scope>
    <source>
        <strain evidence="2">HLG_WM_MAG_05</strain>
    </source>
</reference>
<proteinExistence type="predicted"/>
<organism evidence="2">
    <name type="scientific">uncultured Sulfurovum sp</name>
    <dbReference type="NCBI Taxonomy" id="269237"/>
    <lineage>
        <taxon>Bacteria</taxon>
        <taxon>Pseudomonadati</taxon>
        <taxon>Campylobacterota</taxon>
        <taxon>Epsilonproteobacteria</taxon>
        <taxon>Campylobacterales</taxon>
        <taxon>Sulfurovaceae</taxon>
        <taxon>Sulfurovum</taxon>
        <taxon>environmental samples</taxon>
    </lineage>
</organism>